<evidence type="ECO:0000256" key="4">
    <source>
        <dbReference type="ARBA" id="ARBA00022801"/>
    </source>
</evidence>
<dbReference type="Pfam" id="PF01694">
    <property type="entry name" value="Rhomboid"/>
    <property type="match status" value="1"/>
</dbReference>
<dbReference type="GO" id="GO:0004252">
    <property type="term" value="F:serine-type endopeptidase activity"/>
    <property type="evidence" value="ECO:0007669"/>
    <property type="project" value="InterPro"/>
</dbReference>
<dbReference type="InterPro" id="IPR035952">
    <property type="entry name" value="Rhomboid-like_sf"/>
</dbReference>
<keyword evidence="6 7" id="KW-0472">Membrane</keyword>
<feature type="transmembrane region" description="Helical" evidence="7">
    <location>
        <begin position="70"/>
        <end position="93"/>
    </location>
</feature>
<evidence type="ECO:0000259" key="9">
    <source>
        <dbReference type="Pfam" id="PF20216"/>
    </source>
</evidence>
<dbReference type="Pfam" id="PF20216">
    <property type="entry name" value="DUF6576"/>
    <property type="match status" value="1"/>
</dbReference>
<accession>A0A161JVZ2</accession>
<dbReference type="InterPro" id="IPR022764">
    <property type="entry name" value="Peptidase_S54_rhomboid_dom"/>
</dbReference>
<feature type="transmembrane region" description="Helical" evidence="7">
    <location>
        <begin position="131"/>
        <end position="150"/>
    </location>
</feature>
<feature type="transmembrane region" description="Helical" evidence="7">
    <location>
        <begin position="187"/>
        <end position="207"/>
    </location>
</feature>
<dbReference type="GO" id="GO:0016020">
    <property type="term" value="C:membrane"/>
    <property type="evidence" value="ECO:0007669"/>
    <property type="project" value="UniProtKB-SubCell"/>
</dbReference>
<evidence type="ECO:0000313" key="10">
    <source>
        <dbReference type="EMBL" id="CUV08587.1"/>
    </source>
</evidence>
<dbReference type="InterPro" id="IPR046483">
    <property type="entry name" value="DUF6576"/>
</dbReference>
<dbReference type="SUPFAM" id="SSF144091">
    <property type="entry name" value="Rhomboid-like"/>
    <property type="match status" value="1"/>
</dbReference>
<name>A0A161JVZ2_9ZZZZ</name>
<dbReference type="SMART" id="SM01160">
    <property type="entry name" value="DUF1751"/>
    <property type="match status" value="1"/>
</dbReference>
<feature type="transmembrane region" description="Helical" evidence="7">
    <location>
        <begin position="157"/>
        <end position="181"/>
    </location>
</feature>
<reference evidence="10" key="1">
    <citation type="submission" date="2015-10" db="EMBL/GenBank/DDBJ databases">
        <authorList>
            <person name="Gilbert D.G."/>
        </authorList>
    </citation>
    <scope>NUCLEOTIDE SEQUENCE</scope>
</reference>
<comment type="subcellular location">
    <subcellularLocation>
        <location evidence="1">Membrane</location>
        <topology evidence="1">Multi-pass membrane protein</topology>
    </subcellularLocation>
</comment>
<keyword evidence="4" id="KW-0378">Hydrolase</keyword>
<feature type="transmembrane region" description="Helical" evidence="7">
    <location>
        <begin position="21"/>
        <end position="40"/>
    </location>
</feature>
<keyword evidence="3 7" id="KW-0812">Transmembrane</keyword>
<evidence type="ECO:0000256" key="1">
    <source>
        <dbReference type="ARBA" id="ARBA00004141"/>
    </source>
</evidence>
<evidence type="ECO:0000256" key="7">
    <source>
        <dbReference type="SAM" id="Phobius"/>
    </source>
</evidence>
<feature type="domain" description="DUF6576" evidence="9">
    <location>
        <begin position="230"/>
        <end position="271"/>
    </location>
</feature>
<gene>
    <name evidence="10" type="ORF">MGWOODY_Mmi1829</name>
</gene>
<keyword evidence="5 7" id="KW-1133">Transmembrane helix</keyword>
<organism evidence="10">
    <name type="scientific">hydrothermal vent metagenome</name>
    <dbReference type="NCBI Taxonomy" id="652676"/>
    <lineage>
        <taxon>unclassified sequences</taxon>
        <taxon>metagenomes</taxon>
        <taxon>ecological metagenomes</taxon>
    </lineage>
</organism>
<evidence type="ECO:0000256" key="6">
    <source>
        <dbReference type="ARBA" id="ARBA00023136"/>
    </source>
</evidence>
<proteinExistence type="inferred from homology"/>
<feature type="domain" description="Peptidase S54 rhomboid" evidence="8">
    <location>
        <begin position="65"/>
        <end position="208"/>
    </location>
</feature>
<dbReference type="InterPro" id="IPR050925">
    <property type="entry name" value="Rhomboid_protease_S54"/>
</dbReference>
<dbReference type="EMBL" id="FAXC01000086">
    <property type="protein sequence ID" value="CUV08587.1"/>
    <property type="molecule type" value="Genomic_DNA"/>
</dbReference>
<protein>
    <submittedName>
        <fullName evidence="10">GlpG protein (Membrane protein of glp regulon)</fullName>
    </submittedName>
</protein>
<evidence type="ECO:0000259" key="8">
    <source>
        <dbReference type="Pfam" id="PF01694"/>
    </source>
</evidence>
<comment type="similarity">
    <text evidence="2">Belongs to the peptidase S54 family.</text>
</comment>
<dbReference type="AlphaFoldDB" id="A0A161JVZ2"/>
<sequence length="279" mass="32784">MRYQFQSEQGDFSFRPRIFTEAIKILIGANIIIFLLKIISQNPATPFFNPIVDLFGLSSSTVWPRIWQPFTYLFIHKDFLHVFFNMFVLWMFGSELESIWGRKAFLRYYFTTGVGAGLVWLVLNLSNANHTLAGASGAVYGILLAFGMMFPNRTVYLYFLFPIKVKYLVMFLVATEFILSMSTTSDISHITHLSAVIIGFVYLRYFWRWKDIRFSIRKYIREFGLTAQHQKETRRAKLQQEVDQILDKINTVGYDGLNKEEKETLYATSRKLYRNRQKD</sequence>
<dbReference type="Gene3D" id="1.20.1540.10">
    <property type="entry name" value="Rhomboid-like"/>
    <property type="match status" value="1"/>
</dbReference>
<evidence type="ECO:0000256" key="3">
    <source>
        <dbReference type="ARBA" id="ARBA00022692"/>
    </source>
</evidence>
<evidence type="ECO:0000256" key="5">
    <source>
        <dbReference type="ARBA" id="ARBA00022989"/>
    </source>
</evidence>
<evidence type="ECO:0000256" key="2">
    <source>
        <dbReference type="ARBA" id="ARBA00009045"/>
    </source>
</evidence>
<dbReference type="PANTHER" id="PTHR43731:SF14">
    <property type="entry name" value="PRESENILIN-ASSOCIATED RHOMBOID-LIKE PROTEIN, MITOCHONDRIAL"/>
    <property type="match status" value="1"/>
</dbReference>
<feature type="transmembrane region" description="Helical" evidence="7">
    <location>
        <begin position="105"/>
        <end position="125"/>
    </location>
</feature>
<dbReference type="PANTHER" id="PTHR43731">
    <property type="entry name" value="RHOMBOID PROTEASE"/>
    <property type="match status" value="1"/>
</dbReference>